<dbReference type="AlphaFoldDB" id="A0A8H2W1E5"/>
<organism evidence="1 2">
    <name type="scientific">Sclerotinia trifoliorum</name>
    <dbReference type="NCBI Taxonomy" id="28548"/>
    <lineage>
        <taxon>Eukaryota</taxon>
        <taxon>Fungi</taxon>
        <taxon>Dikarya</taxon>
        <taxon>Ascomycota</taxon>
        <taxon>Pezizomycotina</taxon>
        <taxon>Leotiomycetes</taxon>
        <taxon>Helotiales</taxon>
        <taxon>Sclerotiniaceae</taxon>
        <taxon>Sclerotinia</taxon>
    </lineage>
</organism>
<reference evidence="1" key="1">
    <citation type="submission" date="2020-10" db="EMBL/GenBank/DDBJ databases">
        <authorList>
            <person name="Kusch S."/>
        </authorList>
    </citation>
    <scope>NUCLEOTIDE SEQUENCE</scope>
    <source>
        <strain evidence="1">SwB9</strain>
    </source>
</reference>
<evidence type="ECO:0000313" key="1">
    <source>
        <dbReference type="EMBL" id="CAD6448935.1"/>
    </source>
</evidence>
<keyword evidence="2" id="KW-1185">Reference proteome</keyword>
<gene>
    <name evidence="1" type="ORF">SCLTRI_LOCUS8728</name>
</gene>
<protein>
    <submittedName>
        <fullName evidence="1">Aabcd3af-7124-47ca-a52f-270d2beee78e</fullName>
    </submittedName>
</protein>
<comment type="caution">
    <text evidence="1">The sequence shown here is derived from an EMBL/GenBank/DDBJ whole genome shotgun (WGS) entry which is preliminary data.</text>
</comment>
<dbReference type="EMBL" id="CAJHIA010000033">
    <property type="protein sequence ID" value="CAD6448935.1"/>
    <property type="molecule type" value="Genomic_DNA"/>
</dbReference>
<name>A0A8H2W1E5_9HELO</name>
<evidence type="ECO:0000313" key="2">
    <source>
        <dbReference type="Proteomes" id="UP000624404"/>
    </source>
</evidence>
<sequence length="69" mass="7965">MINQVRAYKTYQTTVIAPLDTKDSSGIRPNVEMDTTLLKNHVILGLRTRAWTWSCQVHGAPHSHWYAER</sequence>
<dbReference type="Proteomes" id="UP000624404">
    <property type="component" value="Unassembled WGS sequence"/>
</dbReference>
<accession>A0A8H2W1E5</accession>
<proteinExistence type="predicted"/>